<organism evidence="7 8">
    <name type="scientific">Cupriavidus gilardii</name>
    <dbReference type="NCBI Taxonomy" id="82541"/>
    <lineage>
        <taxon>Bacteria</taxon>
        <taxon>Pseudomonadati</taxon>
        <taxon>Pseudomonadota</taxon>
        <taxon>Betaproteobacteria</taxon>
        <taxon>Burkholderiales</taxon>
        <taxon>Burkholderiaceae</taxon>
        <taxon>Cupriavidus</taxon>
    </lineage>
</organism>
<dbReference type="InterPro" id="IPR015421">
    <property type="entry name" value="PyrdxlP-dep_Trfase_major"/>
</dbReference>
<gene>
    <name evidence="7" type="ORF">HLB16_03285</name>
</gene>
<dbReference type="InterPro" id="IPR051446">
    <property type="entry name" value="HTH_trans_reg/aminotransferase"/>
</dbReference>
<dbReference type="CDD" id="cd00609">
    <property type="entry name" value="AAT_like"/>
    <property type="match status" value="1"/>
</dbReference>
<evidence type="ECO:0000313" key="7">
    <source>
        <dbReference type="EMBL" id="NNH09902.1"/>
    </source>
</evidence>
<evidence type="ECO:0000256" key="3">
    <source>
        <dbReference type="ARBA" id="ARBA00023015"/>
    </source>
</evidence>
<name>A0A849B414_9BURK</name>
<evidence type="ECO:0000256" key="5">
    <source>
        <dbReference type="ARBA" id="ARBA00023163"/>
    </source>
</evidence>
<dbReference type="Pfam" id="PF00392">
    <property type="entry name" value="GntR"/>
    <property type="match status" value="1"/>
</dbReference>
<keyword evidence="3" id="KW-0805">Transcription regulation</keyword>
<dbReference type="SUPFAM" id="SSF53383">
    <property type="entry name" value="PLP-dependent transferases"/>
    <property type="match status" value="1"/>
</dbReference>
<dbReference type="CDD" id="cd07377">
    <property type="entry name" value="WHTH_GntR"/>
    <property type="match status" value="1"/>
</dbReference>
<dbReference type="InterPro" id="IPR015424">
    <property type="entry name" value="PyrdxlP-dep_Trfase"/>
</dbReference>
<reference evidence="7 8" key="1">
    <citation type="submission" date="2020-05" db="EMBL/GenBank/DDBJ databases">
        <title>MicrobeNet Type strains.</title>
        <authorList>
            <person name="Nicholson A.C."/>
        </authorList>
    </citation>
    <scope>NUCLEOTIDE SEQUENCE [LARGE SCALE GENOMIC DNA]</scope>
    <source>
        <strain evidence="7 8">ATCC 700815</strain>
    </source>
</reference>
<dbReference type="GO" id="GO:0008483">
    <property type="term" value="F:transaminase activity"/>
    <property type="evidence" value="ECO:0007669"/>
    <property type="project" value="UniProtKB-KW"/>
</dbReference>
<proteinExistence type="inferred from homology"/>
<dbReference type="Gene3D" id="3.90.1150.10">
    <property type="entry name" value="Aspartate Aminotransferase, domain 1"/>
    <property type="match status" value="1"/>
</dbReference>
<keyword evidence="2" id="KW-0663">Pyridoxal phosphate</keyword>
<sequence length="482" mass="52810">MTKTAPGTARRSPSLAATLADSIARQIAEGAYRTGDRLPSLRELAQLHGYSKNTIVAAFELLVARGLVEPRRGSGFFVREVAPRPAPEEDAGTLGRAMDIVWLMREQLKSRPDVLAVGDGFPPVSWLAEARLDRYHHKVVRTGLGALFRYGNRFGFGPLRDHLVRKLGDVGIGAQARQIVLTHGANEALDLVIRYFVPAGGTVLVDDPGYYPLFGKLKLAGARIVGVPRLADGPDIEALEQILTRERPRLFFTQSVGHNPTGSDLSAAKAYRLLQLAERFNLLVVENDALADFKPTTLPRLSALDQLQRTIYIGSFSKSFSAALRVGYIACNDALASDLADLKALIHVSSSEYCERTVDVILSEGHYQRYLAKLRARLADATERALILFDRLGADVWVRPPQSLYLWAAFPQVPDSLALAEVLLAQKIMIAPGRVFRVDPEARSQWARFNVGAVLDPRFEAALRRVLGAGSRSKVARGGTEG</sequence>
<comment type="similarity">
    <text evidence="1">In the C-terminal section; belongs to the class-I pyridoxal-phosphate-dependent aminotransferase family.</text>
</comment>
<dbReference type="Proteomes" id="UP000542973">
    <property type="component" value="Unassembled WGS sequence"/>
</dbReference>
<accession>A0A849B414</accession>
<dbReference type="PANTHER" id="PTHR46577">
    <property type="entry name" value="HTH-TYPE TRANSCRIPTIONAL REGULATORY PROTEIN GABR"/>
    <property type="match status" value="1"/>
</dbReference>
<dbReference type="AlphaFoldDB" id="A0A849B414"/>
<keyword evidence="5" id="KW-0804">Transcription</keyword>
<comment type="caution">
    <text evidence="7">The sequence shown here is derived from an EMBL/GenBank/DDBJ whole genome shotgun (WGS) entry which is preliminary data.</text>
</comment>
<evidence type="ECO:0000256" key="4">
    <source>
        <dbReference type="ARBA" id="ARBA00023125"/>
    </source>
</evidence>
<evidence type="ECO:0000259" key="6">
    <source>
        <dbReference type="PROSITE" id="PS50949"/>
    </source>
</evidence>
<dbReference type="Pfam" id="PF00155">
    <property type="entry name" value="Aminotran_1_2"/>
    <property type="match status" value="1"/>
</dbReference>
<keyword evidence="7" id="KW-0808">Transferase</keyword>
<dbReference type="Gene3D" id="1.10.10.10">
    <property type="entry name" value="Winged helix-like DNA-binding domain superfamily/Winged helix DNA-binding domain"/>
    <property type="match status" value="1"/>
</dbReference>
<dbReference type="InterPro" id="IPR000524">
    <property type="entry name" value="Tscrpt_reg_HTH_GntR"/>
</dbReference>
<dbReference type="RefSeq" id="WP_053823450.1">
    <property type="nucleotide sequence ID" value="NZ_BAAAEB010000039.1"/>
</dbReference>
<dbReference type="InterPro" id="IPR015422">
    <property type="entry name" value="PyrdxlP-dep_Trfase_small"/>
</dbReference>
<feature type="domain" description="HTH gntR-type" evidence="6">
    <location>
        <begin position="13"/>
        <end position="81"/>
    </location>
</feature>
<dbReference type="GO" id="GO:0030170">
    <property type="term" value="F:pyridoxal phosphate binding"/>
    <property type="evidence" value="ECO:0007669"/>
    <property type="project" value="InterPro"/>
</dbReference>
<keyword evidence="7" id="KW-0032">Aminotransferase</keyword>
<dbReference type="GO" id="GO:0003700">
    <property type="term" value="F:DNA-binding transcription factor activity"/>
    <property type="evidence" value="ECO:0007669"/>
    <property type="project" value="InterPro"/>
</dbReference>
<keyword evidence="4" id="KW-0238">DNA-binding</keyword>
<dbReference type="Gene3D" id="3.40.640.10">
    <property type="entry name" value="Type I PLP-dependent aspartate aminotransferase-like (Major domain)"/>
    <property type="match status" value="1"/>
</dbReference>
<evidence type="ECO:0000313" key="8">
    <source>
        <dbReference type="Proteomes" id="UP000542973"/>
    </source>
</evidence>
<dbReference type="GO" id="GO:0003677">
    <property type="term" value="F:DNA binding"/>
    <property type="evidence" value="ECO:0007669"/>
    <property type="project" value="UniProtKB-KW"/>
</dbReference>
<dbReference type="PROSITE" id="PS50949">
    <property type="entry name" value="HTH_GNTR"/>
    <property type="match status" value="1"/>
</dbReference>
<dbReference type="InterPro" id="IPR036388">
    <property type="entry name" value="WH-like_DNA-bd_sf"/>
</dbReference>
<dbReference type="EMBL" id="JABEMD010000003">
    <property type="protein sequence ID" value="NNH09902.1"/>
    <property type="molecule type" value="Genomic_DNA"/>
</dbReference>
<dbReference type="SUPFAM" id="SSF46785">
    <property type="entry name" value="Winged helix' DNA-binding domain"/>
    <property type="match status" value="1"/>
</dbReference>
<dbReference type="SMART" id="SM00345">
    <property type="entry name" value="HTH_GNTR"/>
    <property type="match status" value="1"/>
</dbReference>
<protein>
    <submittedName>
        <fullName evidence="7">PLP-dependent aminotransferase family protein</fullName>
    </submittedName>
</protein>
<evidence type="ECO:0000256" key="1">
    <source>
        <dbReference type="ARBA" id="ARBA00005384"/>
    </source>
</evidence>
<dbReference type="InterPro" id="IPR036390">
    <property type="entry name" value="WH_DNA-bd_sf"/>
</dbReference>
<dbReference type="PANTHER" id="PTHR46577:SF2">
    <property type="entry name" value="TRANSCRIPTIONAL REGULATORY PROTEIN"/>
    <property type="match status" value="1"/>
</dbReference>
<evidence type="ECO:0000256" key="2">
    <source>
        <dbReference type="ARBA" id="ARBA00022898"/>
    </source>
</evidence>
<dbReference type="InterPro" id="IPR004839">
    <property type="entry name" value="Aminotransferase_I/II_large"/>
</dbReference>